<gene>
    <name evidence="1" type="ORF">A4H97_16100</name>
</gene>
<sequence>MKRQALFQVSGFRLHGFEGKNLIQNAKFPTGGPDILLPRFSRKPLSMAVFCILFPAGIRIYP</sequence>
<accession>A0A1V9E0U0</accession>
<name>A0A1V9E0U0_9BACT</name>
<organism evidence="1 2">
    <name type="scientific">Niastella yeongjuensis</name>
    <dbReference type="NCBI Taxonomy" id="354355"/>
    <lineage>
        <taxon>Bacteria</taxon>
        <taxon>Pseudomonadati</taxon>
        <taxon>Bacteroidota</taxon>
        <taxon>Chitinophagia</taxon>
        <taxon>Chitinophagales</taxon>
        <taxon>Chitinophagaceae</taxon>
        <taxon>Niastella</taxon>
    </lineage>
</organism>
<reference evidence="2" key="1">
    <citation type="submission" date="2016-04" db="EMBL/GenBank/DDBJ databases">
        <authorList>
            <person name="Chen L."/>
            <person name="Zhuang W."/>
            <person name="Wang G."/>
        </authorList>
    </citation>
    <scope>NUCLEOTIDE SEQUENCE [LARGE SCALE GENOMIC DNA]</scope>
    <source>
        <strain evidence="2">17621</strain>
    </source>
</reference>
<evidence type="ECO:0000313" key="1">
    <source>
        <dbReference type="EMBL" id="OQP39747.1"/>
    </source>
</evidence>
<comment type="caution">
    <text evidence="1">The sequence shown here is derived from an EMBL/GenBank/DDBJ whole genome shotgun (WGS) entry which is preliminary data.</text>
</comment>
<dbReference type="Proteomes" id="UP000192610">
    <property type="component" value="Unassembled WGS sequence"/>
</dbReference>
<protein>
    <submittedName>
        <fullName evidence="1">Uncharacterized protein</fullName>
    </submittedName>
</protein>
<proteinExistence type="predicted"/>
<dbReference type="EMBL" id="LVXG01000078">
    <property type="protein sequence ID" value="OQP39747.1"/>
    <property type="molecule type" value="Genomic_DNA"/>
</dbReference>
<keyword evidence="2" id="KW-1185">Reference proteome</keyword>
<evidence type="ECO:0000313" key="2">
    <source>
        <dbReference type="Proteomes" id="UP000192610"/>
    </source>
</evidence>
<dbReference type="AlphaFoldDB" id="A0A1V9E0U0"/>